<evidence type="ECO:0000256" key="10">
    <source>
        <dbReference type="ARBA" id="ARBA00023242"/>
    </source>
</evidence>
<dbReference type="PROSITE" id="PS51190">
    <property type="entry name" value="FATC"/>
    <property type="match status" value="1"/>
</dbReference>
<dbReference type="SUPFAM" id="SSF56112">
    <property type="entry name" value="Protein kinase-like (PK-like)"/>
    <property type="match status" value="1"/>
</dbReference>
<dbReference type="InterPro" id="IPR016024">
    <property type="entry name" value="ARM-type_fold"/>
</dbReference>
<dbReference type="InterPro" id="IPR011989">
    <property type="entry name" value="ARM-like"/>
</dbReference>
<dbReference type="InterPro" id="IPR050517">
    <property type="entry name" value="DDR_Repair_Kinase"/>
</dbReference>
<dbReference type="PROSITE" id="PS50290">
    <property type="entry name" value="PI3_4_KINASE_3"/>
    <property type="match status" value="1"/>
</dbReference>
<dbReference type="Pfam" id="PF02259">
    <property type="entry name" value="FAT"/>
    <property type="match status" value="1"/>
</dbReference>
<dbReference type="InterPro" id="IPR036940">
    <property type="entry name" value="PI3/4_kinase_cat_sf"/>
</dbReference>
<keyword evidence="10" id="KW-0539">Nucleus</keyword>
<dbReference type="RefSeq" id="XP_014673405.1">
    <property type="nucleotide sequence ID" value="XM_014817919.1"/>
</dbReference>
<keyword evidence="4" id="KW-0808">Transferase</keyword>
<protein>
    <recommendedName>
        <fullName evidence="11">Serine/threonine-protein kinase ATR</fullName>
        <ecNumber evidence="2">2.7.11.1</ecNumber>
    </recommendedName>
</protein>
<evidence type="ECO:0000256" key="3">
    <source>
        <dbReference type="ARBA" id="ARBA00022527"/>
    </source>
</evidence>
<feature type="domain" description="FAT" evidence="13">
    <location>
        <begin position="466"/>
        <end position="967"/>
    </location>
</feature>
<proteinExistence type="predicted"/>
<dbReference type="PANTHER" id="PTHR11139:SF69">
    <property type="entry name" value="SERINE_THREONINE-PROTEIN KINASE ATR"/>
    <property type="match status" value="1"/>
</dbReference>
<keyword evidence="15" id="KW-1185">Reference proteome</keyword>
<dbReference type="InterPro" id="IPR000403">
    <property type="entry name" value="PI3/4_kinase_cat_dom"/>
</dbReference>
<evidence type="ECO:0000259" key="12">
    <source>
        <dbReference type="PROSITE" id="PS50290"/>
    </source>
</evidence>
<dbReference type="Pfam" id="PF08064">
    <property type="entry name" value="UME"/>
    <property type="match status" value="1"/>
</dbReference>
<evidence type="ECO:0000256" key="4">
    <source>
        <dbReference type="ARBA" id="ARBA00022679"/>
    </source>
</evidence>
<dbReference type="GeneID" id="106813710"/>
<feature type="domain" description="PI3K/PI4K catalytic" evidence="12">
    <location>
        <begin position="878"/>
        <end position="1193"/>
    </location>
</feature>
<dbReference type="SMART" id="SM00802">
    <property type="entry name" value="UME"/>
    <property type="match status" value="1"/>
</dbReference>
<evidence type="ECO:0000256" key="5">
    <source>
        <dbReference type="ARBA" id="ARBA00022741"/>
    </source>
</evidence>
<dbReference type="InterPro" id="IPR003151">
    <property type="entry name" value="PIK-rel_kinase_FAT"/>
</dbReference>
<dbReference type="Gene3D" id="1.25.40.10">
    <property type="entry name" value="Tetratricopeptide repeat domain"/>
    <property type="match status" value="1"/>
</dbReference>
<dbReference type="SMART" id="SM00146">
    <property type="entry name" value="PI3Kc"/>
    <property type="match status" value="1"/>
</dbReference>
<dbReference type="InterPro" id="IPR011009">
    <property type="entry name" value="Kinase-like_dom_sf"/>
</dbReference>
<dbReference type="InterPro" id="IPR018936">
    <property type="entry name" value="PI3/4_kinase_CS"/>
</dbReference>
<dbReference type="PROSITE" id="PS51189">
    <property type="entry name" value="FAT"/>
    <property type="match status" value="1"/>
</dbReference>
<comment type="subcellular location">
    <subcellularLocation>
        <location evidence="1">Nucleus</location>
    </subcellularLocation>
</comment>
<dbReference type="CDD" id="cd00892">
    <property type="entry name" value="PIKKc_ATR"/>
    <property type="match status" value="1"/>
</dbReference>
<evidence type="ECO:0000259" key="14">
    <source>
        <dbReference type="PROSITE" id="PS51190"/>
    </source>
</evidence>
<dbReference type="InterPro" id="IPR011990">
    <property type="entry name" value="TPR-like_helical_dom_sf"/>
</dbReference>
<name>A0ABM1EMI4_PRICU</name>
<dbReference type="Pfam" id="PF02260">
    <property type="entry name" value="FATC"/>
    <property type="match status" value="1"/>
</dbReference>
<dbReference type="Pfam" id="PF00454">
    <property type="entry name" value="PI3_PI4_kinase"/>
    <property type="match status" value="1"/>
</dbReference>
<dbReference type="PANTHER" id="PTHR11139">
    <property type="entry name" value="ATAXIA TELANGIECTASIA MUTATED ATM -RELATED"/>
    <property type="match status" value="1"/>
</dbReference>
<accession>A0ABM1EMI4</accession>
<evidence type="ECO:0000256" key="11">
    <source>
        <dbReference type="ARBA" id="ARBA00024420"/>
    </source>
</evidence>
<dbReference type="InterPro" id="IPR012993">
    <property type="entry name" value="UME"/>
</dbReference>
<dbReference type="Gene3D" id="1.25.10.10">
    <property type="entry name" value="Leucine-rich Repeat Variant"/>
    <property type="match status" value="1"/>
</dbReference>
<dbReference type="InterPro" id="IPR003152">
    <property type="entry name" value="FATC_dom"/>
</dbReference>
<dbReference type="Gene3D" id="1.10.1070.11">
    <property type="entry name" value="Phosphatidylinositol 3-/4-kinase, catalytic domain"/>
    <property type="match status" value="1"/>
</dbReference>
<keyword evidence="5" id="KW-0547">Nucleotide-binding</keyword>
<evidence type="ECO:0000256" key="8">
    <source>
        <dbReference type="ARBA" id="ARBA00022840"/>
    </source>
</evidence>
<keyword evidence="6" id="KW-0227">DNA damage</keyword>
<gene>
    <name evidence="16" type="primary">LOC106813710</name>
</gene>
<sequence>MREVAKGQGVTLLELFNRLKQDIGSFLGEMIHSEASKQSPLQPIDILEKVQGVFGYKDRQTFLTQNLQYILPVLVRKASTTAAAATRAIARTLGVSRRTMFINHFKYIFSYLVRSCTKQELETALQFTESETEIEVGSLLRLDYQRMHNELLLHISTHYNQVYTGLEFLALKDPAYTGARDLHTREQMANFLQPRLLGILSFFDSQLLTPGTSLDEKKLALNSLVSIMQLMGAKHVTTVRMKVMATLRIALKYRTEDFPLLSCRAWHCFVRSVELPALGPMLGQIVVTLLPLLRRRPREVADIFTFLIVDHQGELSEHLHELYFLPDVAELRAVQAVVKQYNDDFWEKAGFAALVQRCLKAISHENADVRLFALTRLKDLLQQNQAKLHEMVVGNESADPDVSQLVSCLVVGCRDSSGRARAMVGECLGILGAIDPGRLDLMTNDPKEDAKKFHASVDDEDFAYDLLTELARAFFASADHKAHVCSSFVIQKIYVALDDSDSVAGVMATVQGEPTLAMQILAHSAVAQLHDASTACFERAIQRQPNDISHHQAKVCALLQLSQPHSALLYVNGLLAQRPEWKSSLHSYQVESAWKLASWGALESYLPSDGAVAQSHGWSVGIGRILLAARSKNEKEFSKQLEFVRNEQMGPLSAASMEGGSYQRGYEYIVRRSTSVRTQEPLLNLHRTILQLADAGDSARLNAELGKIWLRSAKVARKDGHLQAAYSALLNASELQLLPVCKERAKWLWQKGDREEAIMTLKKTLSRMNSNPSLDVDKRLHAKMLLLQGRYSEESSSMESNAIMKLYKDVVEMSPDWEDGHFCLAHYYDLLLAQLESHDRKADVLAYIVRFFSNSLQHGNKYIYQSMPRMLSLWLDFGATVAEQQQKKQESQATQNNRSMLTSINKVVQGLQDKLPAYQFLTAFSQLISRICHAHADVVKVLQVSAVIPLNEECGMLEWVSNTHGLRHVLLKLYRERNITTSGRELQAMVPPKSASIEEKLDVYKNKLLPRYPSVFSDWFLKTFPDPTTWYMARTSYARTSAVMSMVGYIVGLGDRHGENILVEATSGDCVHVDFNCLFNKGETFDWPEKVPFRLTHNMVNALGPTGYEGIFRKSCEGTMKVMREQTDTLLSVLRTFIYDPLVEWTKPARKHKNSSTETGEIQNALALTQINDIEKRLQGVIKTIRNKPYGLPLSVEGQVNYLIQESTDERNLAQMYVGWAAYM</sequence>
<organism evidence="15 16">
    <name type="scientific">Priapulus caudatus</name>
    <name type="common">Priapulid worm</name>
    <dbReference type="NCBI Taxonomy" id="37621"/>
    <lineage>
        <taxon>Eukaryota</taxon>
        <taxon>Metazoa</taxon>
        <taxon>Ecdysozoa</taxon>
        <taxon>Scalidophora</taxon>
        <taxon>Priapulida</taxon>
        <taxon>Priapulimorpha</taxon>
        <taxon>Priapulimorphida</taxon>
        <taxon>Priapulidae</taxon>
        <taxon>Priapulus</taxon>
    </lineage>
</organism>
<evidence type="ECO:0000256" key="7">
    <source>
        <dbReference type="ARBA" id="ARBA00022777"/>
    </source>
</evidence>
<dbReference type="PROSITE" id="PS00916">
    <property type="entry name" value="PI3_4_KINASE_2"/>
    <property type="match status" value="1"/>
</dbReference>
<evidence type="ECO:0000259" key="13">
    <source>
        <dbReference type="PROSITE" id="PS51189"/>
    </source>
</evidence>
<reference evidence="16" key="1">
    <citation type="submission" date="2025-08" db="UniProtKB">
        <authorList>
            <consortium name="RefSeq"/>
        </authorList>
    </citation>
    <scope>IDENTIFICATION</scope>
</reference>
<keyword evidence="8" id="KW-0067">ATP-binding</keyword>
<evidence type="ECO:0000256" key="2">
    <source>
        <dbReference type="ARBA" id="ARBA00012513"/>
    </source>
</evidence>
<evidence type="ECO:0000313" key="15">
    <source>
        <dbReference type="Proteomes" id="UP000695022"/>
    </source>
</evidence>
<dbReference type="SUPFAM" id="SSF48371">
    <property type="entry name" value="ARM repeat"/>
    <property type="match status" value="1"/>
</dbReference>
<dbReference type="EC" id="2.7.11.1" evidence="2"/>
<evidence type="ECO:0000256" key="9">
    <source>
        <dbReference type="ARBA" id="ARBA00023204"/>
    </source>
</evidence>
<evidence type="ECO:0000313" key="16">
    <source>
        <dbReference type="RefSeq" id="XP_014673405.1"/>
    </source>
</evidence>
<dbReference type="InterPro" id="IPR014009">
    <property type="entry name" value="PIK_FAT"/>
</dbReference>
<dbReference type="Proteomes" id="UP000695022">
    <property type="component" value="Unplaced"/>
</dbReference>
<keyword evidence="7" id="KW-0418">Kinase</keyword>
<evidence type="ECO:0000256" key="1">
    <source>
        <dbReference type="ARBA" id="ARBA00004123"/>
    </source>
</evidence>
<keyword evidence="3" id="KW-0723">Serine/threonine-protein kinase</keyword>
<keyword evidence="9" id="KW-0234">DNA repair</keyword>
<dbReference type="SUPFAM" id="SSF48452">
    <property type="entry name" value="TPR-like"/>
    <property type="match status" value="1"/>
</dbReference>
<dbReference type="SMART" id="SM01343">
    <property type="entry name" value="FATC"/>
    <property type="match status" value="1"/>
</dbReference>
<evidence type="ECO:0000256" key="6">
    <source>
        <dbReference type="ARBA" id="ARBA00022763"/>
    </source>
</evidence>
<feature type="domain" description="FATC" evidence="14">
    <location>
        <begin position="1192"/>
        <end position="1224"/>
    </location>
</feature>